<proteinExistence type="inferred from homology"/>
<gene>
    <name evidence="11" type="ORF">MTR67_024956</name>
</gene>
<dbReference type="Proteomes" id="UP001234989">
    <property type="component" value="Chromosome 5"/>
</dbReference>
<dbReference type="GO" id="GO:0005886">
    <property type="term" value="C:plasma membrane"/>
    <property type="evidence" value="ECO:0007669"/>
    <property type="project" value="UniProtKB-SubCell"/>
</dbReference>
<evidence type="ECO:0000259" key="10">
    <source>
        <dbReference type="Pfam" id="PF04535"/>
    </source>
</evidence>
<feature type="transmembrane region" description="Helical" evidence="8">
    <location>
        <begin position="54"/>
        <end position="74"/>
    </location>
</feature>
<comment type="subunit">
    <text evidence="3 8">Homodimer and heterodimers.</text>
</comment>
<dbReference type="AlphaFoldDB" id="A0AAF0R434"/>
<dbReference type="InterPro" id="IPR006702">
    <property type="entry name" value="CASP_dom"/>
</dbReference>
<feature type="transmembrane region" description="Helical" evidence="8">
    <location>
        <begin position="141"/>
        <end position="158"/>
    </location>
</feature>
<evidence type="ECO:0000256" key="8">
    <source>
        <dbReference type="RuleBase" id="RU361233"/>
    </source>
</evidence>
<evidence type="ECO:0000256" key="4">
    <source>
        <dbReference type="ARBA" id="ARBA00022475"/>
    </source>
</evidence>
<name>A0AAF0R434_SOLVR</name>
<organism evidence="11 12">
    <name type="scientific">Solanum verrucosum</name>
    <dbReference type="NCBI Taxonomy" id="315347"/>
    <lineage>
        <taxon>Eukaryota</taxon>
        <taxon>Viridiplantae</taxon>
        <taxon>Streptophyta</taxon>
        <taxon>Embryophyta</taxon>
        <taxon>Tracheophyta</taxon>
        <taxon>Spermatophyta</taxon>
        <taxon>Magnoliopsida</taxon>
        <taxon>eudicotyledons</taxon>
        <taxon>Gunneridae</taxon>
        <taxon>Pentapetalae</taxon>
        <taxon>asterids</taxon>
        <taxon>lamiids</taxon>
        <taxon>Solanales</taxon>
        <taxon>Solanaceae</taxon>
        <taxon>Solanoideae</taxon>
        <taxon>Solaneae</taxon>
        <taxon>Solanum</taxon>
    </lineage>
</organism>
<dbReference type="PANTHER" id="PTHR33573">
    <property type="entry name" value="CASP-LIKE PROTEIN 4A4"/>
    <property type="match status" value="1"/>
</dbReference>
<comment type="similarity">
    <text evidence="2 8">Belongs to the Casparian strip membrane proteins (CASP) family.</text>
</comment>
<sequence length="211" mass="22814">MDQNQTPSTTTTTMEQNQTPSSTTTTTMNQNQTSSTSTTFSSLMIGLEPLVGSLVMRLITFSCLLVSLIVIATNSFDTFNIYGLPIRVDSTDIHVYRYMISADVIGMAYTLLLIVLIFFQVKSGSPIDSGLAYFEFYGDKIILFLLATGAAAGLGLTVEYNRIKDNDETTQNIQNFINIANASASVLLLGSISSAISSIISSLNLPKRSSS</sequence>
<keyword evidence="6 8" id="KW-1133">Transmembrane helix</keyword>
<keyword evidence="7 8" id="KW-0472">Membrane</keyword>
<evidence type="ECO:0000256" key="9">
    <source>
        <dbReference type="SAM" id="MobiDB-lite"/>
    </source>
</evidence>
<evidence type="ECO:0000256" key="1">
    <source>
        <dbReference type="ARBA" id="ARBA00004651"/>
    </source>
</evidence>
<evidence type="ECO:0000256" key="7">
    <source>
        <dbReference type="ARBA" id="ARBA00023136"/>
    </source>
</evidence>
<feature type="region of interest" description="Disordered" evidence="9">
    <location>
        <begin position="1"/>
        <end position="35"/>
    </location>
</feature>
<keyword evidence="5 8" id="KW-0812">Transmembrane</keyword>
<dbReference type="EMBL" id="CP133616">
    <property type="protein sequence ID" value="WMV31571.1"/>
    <property type="molecule type" value="Genomic_DNA"/>
</dbReference>
<dbReference type="PANTHER" id="PTHR33573:SF41">
    <property type="entry name" value="CASP-LIKE PROTEIN"/>
    <property type="match status" value="1"/>
</dbReference>
<protein>
    <recommendedName>
        <fullName evidence="8">CASP-like protein</fullName>
    </recommendedName>
</protein>
<feature type="transmembrane region" description="Helical" evidence="8">
    <location>
        <begin position="179"/>
        <end position="200"/>
    </location>
</feature>
<evidence type="ECO:0000256" key="5">
    <source>
        <dbReference type="ARBA" id="ARBA00022692"/>
    </source>
</evidence>
<keyword evidence="12" id="KW-1185">Reference proteome</keyword>
<evidence type="ECO:0000313" key="12">
    <source>
        <dbReference type="Proteomes" id="UP001234989"/>
    </source>
</evidence>
<evidence type="ECO:0000313" key="11">
    <source>
        <dbReference type="EMBL" id="WMV31571.1"/>
    </source>
</evidence>
<dbReference type="Pfam" id="PF04535">
    <property type="entry name" value="CASP_dom"/>
    <property type="match status" value="1"/>
</dbReference>
<feature type="transmembrane region" description="Helical" evidence="8">
    <location>
        <begin position="95"/>
        <end position="121"/>
    </location>
</feature>
<evidence type="ECO:0000256" key="2">
    <source>
        <dbReference type="ARBA" id="ARBA00007651"/>
    </source>
</evidence>
<accession>A0AAF0R434</accession>
<evidence type="ECO:0000256" key="3">
    <source>
        <dbReference type="ARBA" id="ARBA00011489"/>
    </source>
</evidence>
<reference evidence="11" key="1">
    <citation type="submission" date="2023-08" db="EMBL/GenBank/DDBJ databases">
        <title>A de novo genome assembly of Solanum verrucosum Schlechtendal, a Mexican diploid species geographically isolated from the other diploid A-genome species in potato relatives.</title>
        <authorList>
            <person name="Hosaka K."/>
        </authorList>
    </citation>
    <scope>NUCLEOTIDE SEQUENCE</scope>
    <source>
        <tissue evidence="11">Young leaves</tissue>
    </source>
</reference>
<feature type="domain" description="Casparian strip membrane protein" evidence="10">
    <location>
        <begin position="52"/>
        <end position="191"/>
    </location>
</feature>
<evidence type="ECO:0000256" key="6">
    <source>
        <dbReference type="ARBA" id="ARBA00022989"/>
    </source>
</evidence>
<keyword evidence="4 8" id="KW-1003">Cell membrane</keyword>
<comment type="subcellular location">
    <subcellularLocation>
        <location evidence="1 8">Cell membrane</location>
        <topology evidence="1 8">Multi-pass membrane protein</topology>
    </subcellularLocation>
</comment>